<evidence type="ECO:0000313" key="2">
    <source>
        <dbReference type="Proteomes" id="UP001186974"/>
    </source>
</evidence>
<name>A0ACC3DPG1_9PEZI</name>
<evidence type="ECO:0000313" key="1">
    <source>
        <dbReference type="EMBL" id="KAK3078462.1"/>
    </source>
</evidence>
<keyword evidence="2" id="KW-1185">Reference proteome</keyword>
<reference evidence="1" key="1">
    <citation type="submission" date="2024-09" db="EMBL/GenBank/DDBJ databases">
        <title>Black Yeasts Isolated from many extreme environments.</title>
        <authorList>
            <person name="Coleine C."/>
            <person name="Stajich J.E."/>
            <person name="Selbmann L."/>
        </authorList>
    </citation>
    <scope>NUCLEOTIDE SEQUENCE</scope>
    <source>
        <strain evidence="1">CCFEE 5737</strain>
    </source>
</reference>
<organism evidence="1 2">
    <name type="scientific">Coniosporium uncinatum</name>
    <dbReference type="NCBI Taxonomy" id="93489"/>
    <lineage>
        <taxon>Eukaryota</taxon>
        <taxon>Fungi</taxon>
        <taxon>Dikarya</taxon>
        <taxon>Ascomycota</taxon>
        <taxon>Pezizomycotina</taxon>
        <taxon>Dothideomycetes</taxon>
        <taxon>Dothideomycetes incertae sedis</taxon>
        <taxon>Coniosporium</taxon>
    </lineage>
</organism>
<protein>
    <submittedName>
        <fullName evidence="1">Uncharacterized protein</fullName>
    </submittedName>
</protein>
<gene>
    <name evidence="1" type="ORF">LTS18_007449</name>
</gene>
<proteinExistence type="predicted"/>
<sequence>MTNARSFAAQLLARLSEAEITAGEAPEPLEEPPEEPALEAPVAAGQVTPDDVAPQVELGTALVAAAAVTLTAL</sequence>
<dbReference type="EMBL" id="JAWDJW010001873">
    <property type="protein sequence ID" value="KAK3078462.1"/>
    <property type="molecule type" value="Genomic_DNA"/>
</dbReference>
<dbReference type="Proteomes" id="UP001186974">
    <property type="component" value="Unassembled WGS sequence"/>
</dbReference>
<comment type="caution">
    <text evidence="1">The sequence shown here is derived from an EMBL/GenBank/DDBJ whole genome shotgun (WGS) entry which is preliminary data.</text>
</comment>
<feature type="non-terminal residue" evidence="1">
    <location>
        <position position="73"/>
    </location>
</feature>
<accession>A0ACC3DPG1</accession>